<dbReference type="AlphaFoldDB" id="A0AA88RQD3"/>
<sequence>MCTLEKRGNIYVLTLTGTDDHRLNPPLLDSLQSALRRLRSEAAGGGGPCALITTAHGNYFSNGYDLDWAGSNEDRLLLMSTKLRSVVKDLISLPMPAIAAVSGHASAGGFVLALCHDYVLMRKDRGYLYMSELDIGLVLPAWFGTLLRCKIGSPAVWRDVVMRAEKMTAEVAVQKGVIDSAHGSAAETVTAAVALGEQLVGKKWEGHVYGENRKVVFAGVLDALGVGDSEEHVNATSRLLKAKNVASRL</sequence>
<comment type="caution">
    <text evidence="7">The sequence shown here is derived from an EMBL/GenBank/DDBJ whole genome shotgun (WGS) entry which is preliminary data.</text>
</comment>
<dbReference type="EC" id="5.3.3.8" evidence="5"/>
<evidence type="ECO:0000256" key="1">
    <source>
        <dbReference type="ARBA" id="ARBA00000452"/>
    </source>
</evidence>
<comment type="catalytic activity">
    <reaction evidence="1">
        <text>a (3Z)-enoyl-CoA = a 4-saturated (2E)-enoyl-CoA</text>
        <dbReference type="Rhea" id="RHEA:45900"/>
        <dbReference type="ChEBI" id="CHEBI:85097"/>
        <dbReference type="ChEBI" id="CHEBI:85489"/>
        <dbReference type="EC" id="5.3.3.8"/>
    </reaction>
</comment>
<dbReference type="InterPro" id="IPR029045">
    <property type="entry name" value="ClpP/crotonase-like_dom_sf"/>
</dbReference>
<dbReference type="GO" id="GO:0006635">
    <property type="term" value="P:fatty acid beta-oxidation"/>
    <property type="evidence" value="ECO:0007669"/>
    <property type="project" value="TreeGrafter"/>
</dbReference>
<dbReference type="InterPro" id="IPR001753">
    <property type="entry name" value="Enoyl-CoA_hydra/iso"/>
</dbReference>
<organism evidence="7 8">
    <name type="scientific">Escallonia rubra</name>
    <dbReference type="NCBI Taxonomy" id="112253"/>
    <lineage>
        <taxon>Eukaryota</taxon>
        <taxon>Viridiplantae</taxon>
        <taxon>Streptophyta</taxon>
        <taxon>Embryophyta</taxon>
        <taxon>Tracheophyta</taxon>
        <taxon>Spermatophyta</taxon>
        <taxon>Magnoliopsida</taxon>
        <taxon>eudicotyledons</taxon>
        <taxon>Gunneridae</taxon>
        <taxon>Pentapetalae</taxon>
        <taxon>asterids</taxon>
        <taxon>campanulids</taxon>
        <taxon>Escalloniales</taxon>
        <taxon>Escalloniaceae</taxon>
        <taxon>Escallonia</taxon>
    </lineage>
</organism>
<gene>
    <name evidence="7" type="ORF">RJ640_009264</name>
</gene>
<keyword evidence="6" id="KW-0443">Lipid metabolism</keyword>
<evidence type="ECO:0000256" key="4">
    <source>
        <dbReference type="ARBA" id="ARBA00005254"/>
    </source>
</evidence>
<comment type="pathway">
    <text evidence="3">Lipid metabolism; fatty acid beta-oxidation.</text>
</comment>
<dbReference type="Proteomes" id="UP001187471">
    <property type="component" value="Unassembled WGS sequence"/>
</dbReference>
<dbReference type="PANTHER" id="PTHR11941:SF84">
    <property type="entry name" value="ENOYL-COA DELTA ISOMERASE 1, PEROXISOMAL"/>
    <property type="match status" value="1"/>
</dbReference>
<evidence type="ECO:0000256" key="5">
    <source>
        <dbReference type="ARBA" id="ARBA00012064"/>
    </source>
</evidence>
<keyword evidence="8" id="KW-1185">Reference proteome</keyword>
<dbReference type="EMBL" id="JAVXUO010001898">
    <property type="protein sequence ID" value="KAK2978100.1"/>
    <property type="molecule type" value="Genomic_DNA"/>
</dbReference>
<dbReference type="Gene3D" id="3.90.226.10">
    <property type="entry name" value="2-enoyl-CoA Hydratase, Chain A, domain 1"/>
    <property type="match status" value="1"/>
</dbReference>
<evidence type="ECO:0000256" key="2">
    <source>
        <dbReference type="ARBA" id="ARBA00000765"/>
    </source>
</evidence>
<dbReference type="GO" id="GO:0005777">
    <property type="term" value="C:peroxisome"/>
    <property type="evidence" value="ECO:0007669"/>
    <property type="project" value="TreeGrafter"/>
</dbReference>
<reference evidence="7" key="1">
    <citation type="submission" date="2022-12" db="EMBL/GenBank/DDBJ databases">
        <title>Draft genome assemblies for two species of Escallonia (Escalloniales).</title>
        <authorList>
            <person name="Chanderbali A."/>
            <person name="Dervinis C."/>
            <person name="Anghel I."/>
            <person name="Soltis D."/>
            <person name="Soltis P."/>
            <person name="Zapata F."/>
        </authorList>
    </citation>
    <scope>NUCLEOTIDE SEQUENCE</scope>
    <source>
        <strain evidence="7">UCBG92.1500</strain>
        <tissue evidence="7">Leaf</tissue>
    </source>
</reference>
<dbReference type="PANTHER" id="PTHR11941">
    <property type="entry name" value="ENOYL-COA HYDRATASE-RELATED"/>
    <property type="match status" value="1"/>
</dbReference>
<dbReference type="SUPFAM" id="SSF52096">
    <property type="entry name" value="ClpP/crotonase"/>
    <property type="match status" value="1"/>
</dbReference>
<protein>
    <recommendedName>
        <fullName evidence="5">Delta(3)-Delta(2)-enoyl-CoA isomerase</fullName>
        <ecNumber evidence="5">5.3.3.8</ecNumber>
    </recommendedName>
</protein>
<evidence type="ECO:0000313" key="7">
    <source>
        <dbReference type="EMBL" id="KAK2978100.1"/>
    </source>
</evidence>
<comment type="similarity">
    <text evidence="4">Belongs to the enoyl-CoA hydratase/isomerase family.</text>
</comment>
<dbReference type="GO" id="GO:0004165">
    <property type="term" value="F:delta(3)-delta(2)-enoyl-CoA isomerase activity"/>
    <property type="evidence" value="ECO:0007669"/>
    <property type="project" value="UniProtKB-EC"/>
</dbReference>
<evidence type="ECO:0000256" key="6">
    <source>
        <dbReference type="ARBA" id="ARBA00023098"/>
    </source>
</evidence>
<accession>A0AA88RQD3</accession>
<dbReference type="Pfam" id="PF00378">
    <property type="entry name" value="ECH_1"/>
    <property type="match status" value="1"/>
</dbReference>
<name>A0AA88RQD3_9ASTE</name>
<proteinExistence type="inferred from homology"/>
<dbReference type="FunFam" id="3.90.226.10:FF:000049">
    <property type="entry name" value="Enoyl-CoA delta isomerase 3"/>
    <property type="match status" value="1"/>
</dbReference>
<comment type="catalytic activity">
    <reaction evidence="2">
        <text>a (3E)-enoyl-CoA = a 4-saturated (2E)-enoyl-CoA</text>
        <dbReference type="Rhea" id="RHEA:45228"/>
        <dbReference type="ChEBI" id="CHEBI:58521"/>
        <dbReference type="ChEBI" id="CHEBI:85097"/>
        <dbReference type="EC" id="5.3.3.8"/>
    </reaction>
</comment>
<evidence type="ECO:0000313" key="8">
    <source>
        <dbReference type="Proteomes" id="UP001187471"/>
    </source>
</evidence>
<evidence type="ECO:0000256" key="3">
    <source>
        <dbReference type="ARBA" id="ARBA00005005"/>
    </source>
</evidence>
<dbReference type="CDD" id="cd06558">
    <property type="entry name" value="crotonase-like"/>
    <property type="match status" value="1"/>
</dbReference>